<accession>A0A9D2RSN0</accession>
<dbReference type="Proteomes" id="UP000823824">
    <property type="component" value="Unassembled WGS sequence"/>
</dbReference>
<protein>
    <submittedName>
        <fullName evidence="1">Uncharacterized protein</fullName>
    </submittedName>
</protein>
<dbReference type="EMBL" id="DWZJ01000050">
    <property type="protein sequence ID" value="HJB13237.1"/>
    <property type="molecule type" value="Genomic_DNA"/>
</dbReference>
<evidence type="ECO:0000313" key="2">
    <source>
        <dbReference type="Proteomes" id="UP000823824"/>
    </source>
</evidence>
<dbReference type="PROSITE" id="PS51257">
    <property type="entry name" value="PROKAR_LIPOPROTEIN"/>
    <property type="match status" value="1"/>
</dbReference>
<sequence>MRAIPKEKVRRGVSAALFAVLVLALLAACLPGRVELVHTEVSALDGGDPRQAAVLAALEDLDAQYGPVSVVQKPHLLLPDETWILVPYLGLSVRDVGTAGGTDWGVFPGLLALAWRGEEAAEPRAVTLEPSVLRAEADENTWFFSEDAHTLEESLPALTWKDAEGGDLRHALTFSAVTLDSTQEANRDCLCRCVWEGAWSLRTGWNKTVEVAFSIEASAAYLGNVR</sequence>
<comment type="caution">
    <text evidence="1">The sequence shown here is derived from an EMBL/GenBank/DDBJ whole genome shotgun (WGS) entry which is preliminary data.</text>
</comment>
<reference evidence="1" key="2">
    <citation type="submission" date="2021-04" db="EMBL/GenBank/DDBJ databases">
        <authorList>
            <person name="Gilroy R."/>
        </authorList>
    </citation>
    <scope>NUCLEOTIDE SEQUENCE</scope>
    <source>
        <strain evidence="1">ChiBcec18-1249</strain>
    </source>
</reference>
<evidence type="ECO:0000313" key="1">
    <source>
        <dbReference type="EMBL" id="HJB13237.1"/>
    </source>
</evidence>
<proteinExistence type="predicted"/>
<name>A0A9D2RSN0_9FIRM</name>
<dbReference type="AlphaFoldDB" id="A0A9D2RSN0"/>
<organism evidence="1 2">
    <name type="scientific">Candidatus Oscillibacter excrementigallinarum</name>
    <dbReference type="NCBI Taxonomy" id="2838716"/>
    <lineage>
        <taxon>Bacteria</taxon>
        <taxon>Bacillati</taxon>
        <taxon>Bacillota</taxon>
        <taxon>Clostridia</taxon>
        <taxon>Eubacteriales</taxon>
        <taxon>Oscillospiraceae</taxon>
        <taxon>Oscillibacter</taxon>
    </lineage>
</organism>
<reference evidence="1" key="1">
    <citation type="journal article" date="2021" name="PeerJ">
        <title>Extensive microbial diversity within the chicken gut microbiome revealed by metagenomics and culture.</title>
        <authorList>
            <person name="Gilroy R."/>
            <person name="Ravi A."/>
            <person name="Getino M."/>
            <person name="Pursley I."/>
            <person name="Horton D.L."/>
            <person name="Alikhan N.F."/>
            <person name="Baker D."/>
            <person name="Gharbi K."/>
            <person name="Hall N."/>
            <person name="Watson M."/>
            <person name="Adriaenssens E.M."/>
            <person name="Foster-Nyarko E."/>
            <person name="Jarju S."/>
            <person name="Secka A."/>
            <person name="Antonio M."/>
            <person name="Oren A."/>
            <person name="Chaudhuri R.R."/>
            <person name="La Ragione R."/>
            <person name="Hildebrand F."/>
            <person name="Pallen M.J."/>
        </authorList>
    </citation>
    <scope>NUCLEOTIDE SEQUENCE</scope>
    <source>
        <strain evidence="1">ChiBcec18-1249</strain>
    </source>
</reference>
<gene>
    <name evidence="1" type="ORF">H9787_05950</name>
</gene>